<evidence type="ECO:0000256" key="5">
    <source>
        <dbReference type="ARBA" id="ARBA00037982"/>
    </source>
</evidence>
<protein>
    <recommendedName>
        <fullName evidence="8">Protein kinase domain-containing protein</fullName>
    </recommendedName>
</protein>
<dbReference type="InterPro" id="IPR000719">
    <property type="entry name" value="Prot_kinase_dom"/>
</dbReference>
<dbReference type="AlphaFoldDB" id="A0AA36MDR9"/>
<dbReference type="GO" id="GO:0005524">
    <property type="term" value="F:ATP binding"/>
    <property type="evidence" value="ECO:0007669"/>
    <property type="project" value="UniProtKB-UniRule"/>
</dbReference>
<accession>A0AA36MDR9</accession>
<dbReference type="Pfam" id="PF00069">
    <property type="entry name" value="Pkinase"/>
    <property type="match status" value="2"/>
</dbReference>
<evidence type="ECO:0000256" key="3">
    <source>
        <dbReference type="ARBA" id="ARBA00022777"/>
    </source>
</evidence>
<name>A0AA36MDR9_CYLNA</name>
<feature type="compositionally biased region" description="Low complexity" evidence="7">
    <location>
        <begin position="254"/>
        <end position="265"/>
    </location>
</feature>
<dbReference type="Gene3D" id="3.30.200.20">
    <property type="entry name" value="Phosphorylase Kinase, domain 1"/>
    <property type="match status" value="1"/>
</dbReference>
<feature type="domain" description="Protein kinase" evidence="8">
    <location>
        <begin position="136"/>
        <end position="535"/>
    </location>
</feature>
<evidence type="ECO:0000313" key="10">
    <source>
        <dbReference type="Proteomes" id="UP001176961"/>
    </source>
</evidence>
<dbReference type="GO" id="GO:0005737">
    <property type="term" value="C:cytoplasm"/>
    <property type="evidence" value="ECO:0007669"/>
    <property type="project" value="TreeGrafter"/>
</dbReference>
<dbReference type="PROSITE" id="PS00107">
    <property type="entry name" value="PROTEIN_KINASE_ATP"/>
    <property type="match status" value="1"/>
</dbReference>
<keyword evidence="10" id="KW-1185">Reference proteome</keyword>
<dbReference type="GO" id="GO:0005634">
    <property type="term" value="C:nucleus"/>
    <property type="evidence" value="ECO:0007669"/>
    <property type="project" value="TreeGrafter"/>
</dbReference>
<gene>
    <name evidence="9" type="ORF">CYNAS_LOCUS18346</name>
</gene>
<dbReference type="InterPro" id="IPR011009">
    <property type="entry name" value="Kinase-like_dom_sf"/>
</dbReference>
<evidence type="ECO:0000313" key="9">
    <source>
        <dbReference type="EMBL" id="CAJ0606363.1"/>
    </source>
</evidence>
<evidence type="ECO:0000259" key="8">
    <source>
        <dbReference type="PROSITE" id="PS50011"/>
    </source>
</evidence>
<sequence>MWISEADAYLARPPQKFTIDNDNSSALVTARAPGGADALMHNQILRALFAAFLDVFCESMPTSNGDYLKHELGLMLAKMNIVPGVVLSDEFLSLRRKFASMVSGVLKNCFFPDPTSDSRIRMENFGALSSRYAVDFQEFERIGSGGFGTVWKVKCLIDRCFYAVKKIPLKTNSTLTVKLLNEVHLLASLQHENIVRYHCGWLEMHLREPALPRQSSSQNSVIITEVEDDELAMESPLSAAQVASSENEPALDKSCGSSTSSSLSSRKPGRFWARRRTGSEAFSFSQSSELLAHASTNLNNAVNAITVPSQASPSISQNFWGIDLYIQMELCTSNLDKYLRRRNKKATSTTDQEIVVDGAFNYELSVQMLSALEFIHQKGIIHRDIKPSNIFLKRHKDKLRFLLGDFGLACEHHEVENEIMKETGDAVSFRVKHTSGIGTRTYAAPEQLNSGTYGPAVDIFGAGLILFEVYSVFYTSMEKLEAFGIVRERKTKDTFIERFPSLFKDWPSMAHRIFDMTEMDPSRRPTAAHLVQELLSVKSSTVDDLKAIICCQKKQLSAAYKMIHKLQKRLQGNSHALEKAAK</sequence>
<evidence type="ECO:0000256" key="2">
    <source>
        <dbReference type="ARBA" id="ARBA00022741"/>
    </source>
</evidence>
<comment type="caution">
    <text evidence="9">The sequence shown here is derived from an EMBL/GenBank/DDBJ whole genome shotgun (WGS) entry which is preliminary data.</text>
</comment>
<proteinExistence type="inferred from homology"/>
<dbReference type="InterPro" id="IPR050339">
    <property type="entry name" value="CC_SR_Kinase"/>
</dbReference>
<dbReference type="InterPro" id="IPR017441">
    <property type="entry name" value="Protein_kinase_ATP_BS"/>
</dbReference>
<organism evidence="9 10">
    <name type="scientific">Cylicocyclus nassatus</name>
    <name type="common">Nematode worm</name>
    <dbReference type="NCBI Taxonomy" id="53992"/>
    <lineage>
        <taxon>Eukaryota</taxon>
        <taxon>Metazoa</taxon>
        <taxon>Ecdysozoa</taxon>
        <taxon>Nematoda</taxon>
        <taxon>Chromadorea</taxon>
        <taxon>Rhabditida</taxon>
        <taxon>Rhabditina</taxon>
        <taxon>Rhabditomorpha</taxon>
        <taxon>Strongyloidea</taxon>
        <taxon>Strongylidae</taxon>
        <taxon>Cylicocyclus</taxon>
    </lineage>
</organism>
<dbReference type="PROSITE" id="PS50011">
    <property type="entry name" value="PROTEIN_KINASE_DOM"/>
    <property type="match status" value="1"/>
</dbReference>
<feature type="region of interest" description="Disordered" evidence="7">
    <location>
        <begin position="237"/>
        <end position="266"/>
    </location>
</feature>
<evidence type="ECO:0000256" key="4">
    <source>
        <dbReference type="ARBA" id="ARBA00022840"/>
    </source>
</evidence>
<keyword evidence="2 6" id="KW-0547">Nucleotide-binding</keyword>
<evidence type="ECO:0000256" key="7">
    <source>
        <dbReference type="SAM" id="MobiDB-lite"/>
    </source>
</evidence>
<evidence type="ECO:0000256" key="1">
    <source>
        <dbReference type="ARBA" id="ARBA00022679"/>
    </source>
</evidence>
<comment type="similarity">
    <text evidence="5">Belongs to the protein kinase superfamily. Ser/Thr protein kinase family. GCN2 subfamily.</text>
</comment>
<dbReference type="Gene3D" id="1.10.510.10">
    <property type="entry name" value="Transferase(Phosphotransferase) domain 1"/>
    <property type="match status" value="1"/>
</dbReference>
<dbReference type="PANTHER" id="PTHR11042">
    <property type="entry name" value="EUKARYOTIC TRANSLATION INITIATION FACTOR 2-ALPHA KINASE EIF2-ALPHA KINASE -RELATED"/>
    <property type="match status" value="1"/>
</dbReference>
<reference evidence="9" key="1">
    <citation type="submission" date="2023-07" db="EMBL/GenBank/DDBJ databases">
        <authorList>
            <consortium name="CYATHOMIX"/>
        </authorList>
    </citation>
    <scope>NUCLEOTIDE SEQUENCE</scope>
    <source>
        <strain evidence="9">N/A</strain>
    </source>
</reference>
<evidence type="ECO:0000256" key="6">
    <source>
        <dbReference type="PROSITE-ProRule" id="PRU10141"/>
    </source>
</evidence>
<keyword evidence="4 6" id="KW-0067">ATP-binding</keyword>
<keyword evidence="3" id="KW-0418">Kinase</keyword>
<dbReference type="SMART" id="SM00220">
    <property type="entry name" value="S_TKc"/>
    <property type="match status" value="1"/>
</dbReference>
<dbReference type="Proteomes" id="UP001176961">
    <property type="component" value="Unassembled WGS sequence"/>
</dbReference>
<dbReference type="EMBL" id="CATQJL010000316">
    <property type="protein sequence ID" value="CAJ0606363.1"/>
    <property type="molecule type" value="Genomic_DNA"/>
</dbReference>
<dbReference type="SUPFAM" id="SSF56112">
    <property type="entry name" value="Protein kinase-like (PK-like)"/>
    <property type="match status" value="1"/>
</dbReference>
<dbReference type="InterPro" id="IPR008271">
    <property type="entry name" value="Ser/Thr_kinase_AS"/>
</dbReference>
<dbReference type="GO" id="GO:0004694">
    <property type="term" value="F:eukaryotic translation initiation factor 2alpha kinase activity"/>
    <property type="evidence" value="ECO:0007669"/>
    <property type="project" value="TreeGrafter"/>
</dbReference>
<dbReference type="PROSITE" id="PS00108">
    <property type="entry name" value="PROTEIN_KINASE_ST"/>
    <property type="match status" value="1"/>
</dbReference>
<dbReference type="PANTHER" id="PTHR11042:SF187">
    <property type="entry name" value="EUKARYOTIC TRANSLATION INITIATION FACTOR 2-ALPHA KINASE 2"/>
    <property type="match status" value="1"/>
</dbReference>
<feature type="binding site" evidence="6">
    <location>
        <position position="170"/>
    </location>
    <ligand>
        <name>ATP</name>
        <dbReference type="ChEBI" id="CHEBI:30616"/>
    </ligand>
</feature>
<keyword evidence="1" id="KW-0808">Transferase</keyword>